<dbReference type="Gene3D" id="3.80.10.10">
    <property type="entry name" value="Ribonuclease Inhibitor"/>
    <property type="match status" value="1"/>
</dbReference>
<keyword evidence="5 12" id="KW-0732">Signal</keyword>
<dbReference type="InterPro" id="IPR000483">
    <property type="entry name" value="Cys-rich_flank_reg_C"/>
</dbReference>
<evidence type="ECO:0000259" key="14">
    <source>
        <dbReference type="SMART" id="SM00082"/>
    </source>
</evidence>
<dbReference type="InterPro" id="IPR032675">
    <property type="entry name" value="LRR_dom_sf"/>
</dbReference>
<keyword evidence="3 11" id="KW-0812">Transmembrane</keyword>
<keyword evidence="9 11" id="KW-0472">Membrane</keyword>
<evidence type="ECO:0000256" key="5">
    <source>
        <dbReference type="ARBA" id="ARBA00022729"/>
    </source>
</evidence>
<evidence type="ECO:0000259" key="13">
    <source>
        <dbReference type="SMART" id="SM00013"/>
    </source>
</evidence>
<feature type="signal peptide" evidence="12">
    <location>
        <begin position="1"/>
        <end position="18"/>
    </location>
</feature>
<gene>
    <name evidence="16" type="primary">GP9</name>
</gene>
<dbReference type="GO" id="GO:0007596">
    <property type="term" value="P:blood coagulation"/>
    <property type="evidence" value="ECO:0007669"/>
    <property type="project" value="UniProtKB-KW"/>
</dbReference>
<evidence type="ECO:0000256" key="9">
    <source>
        <dbReference type="ARBA" id="ARBA00023136"/>
    </source>
</evidence>
<evidence type="ECO:0000256" key="6">
    <source>
        <dbReference type="ARBA" id="ARBA00022889"/>
    </source>
</evidence>
<dbReference type="AlphaFoldDB" id="A0A6P8PEZ3"/>
<organism evidence="15 16">
    <name type="scientific">Geotrypetes seraphini</name>
    <name type="common">Gaboon caecilian</name>
    <name type="synonym">Caecilia seraphini</name>
    <dbReference type="NCBI Taxonomy" id="260995"/>
    <lineage>
        <taxon>Eukaryota</taxon>
        <taxon>Metazoa</taxon>
        <taxon>Chordata</taxon>
        <taxon>Craniata</taxon>
        <taxon>Vertebrata</taxon>
        <taxon>Euteleostomi</taxon>
        <taxon>Amphibia</taxon>
        <taxon>Gymnophiona</taxon>
        <taxon>Geotrypetes</taxon>
    </lineage>
</organism>
<dbReference type="InterPro" id="IPR001611">
    <property type="entry name" value="Leu-rich_rpt"/>
</dbReference>
<sequence length="203" mass="22853">MAVAEGLVILLVFGIAQAETCPLSCSCKLFERKGLEVDCSSRWLKEVPVLPYNTIKLYLQNNSLTTAPAGTFDHLHNLEVVDLSNNPWHCDCHIFYLRLWMEDQPRIKNFAEVRCKTPASAKMRPLSQLTGNELTGCANPWPITCHEFLFRDIILIVFAILVLVLMSCAVRISKRLACCVAVTEIPPAMPLIQKSNRKSHKSQ</sequence>
<evidence type="ECO:0000256" key="7">
    <source>
        <dbReference type="ARBA" id="ARBA00022989"/>
    </source>
</evidence>
<dbReference type="GO" id="GO:0007155">
    <property type="term" value="P:cell adhesion"/>
    <property type="evidence" value="ECO:0007669"/>
    <property type="project" value="UniProtKB-KW"/>
</dbReference>
<dbReference type="GeneID" id="117351392"/>
<dbReference type="PANTHER" id="PTHR22650">
    <property type="entry name" value="GLYCOPROTEIN IB BETA"/>
    <property type="match status" value="1"/>
</dbReference>
<evidence type="ECO:0000313" key="16">
    <source>
        <dbReference type="RefSeq" id="XP_033782514.1"/>
    </source>
</evidence>
<dbReference type="InParanoid" id="A0A6P8PEZ3"/>
<keyword evidence="15" id="KW-1185">Reference proteome</keyword>
<dbReference type="SUPFAM" id="SSF52058">
    <property type="entry name" value="L domain-like"/>
    <property type="match status" value="1"/>
</dbReference>
<protein>
    <submittedName>
        <fullName evidence="16">Platelet glycoprotein IX</fullName>
    </submittedName>
</protein>
<keyword evidence="2" id="KW-0433">Leucine-rich repeat</keyword>
<evidence type="ECO:0000256" key="2">
    <source>
        <dbReference type="ARBA" id="ARBA00022614"/>
    </source>
</evidence>
<dbReference type="CTD" id="2815"/>
<evidence type="ECO:0000256" key="11">
    <source>
        <dbReference type="SAM" id="Phobius"/>
    </source>
</evidence>
<dbReference type="InterPro" id="IPR000372">
    <property type="entry name" value="LRRNT"/>
</dbReference>
<dbReference type="Proteomes" id="UP000515159">
    <property type="component" value="Chromosome 17"/>
</dbReference>
<dbReference type="OrthoDB" id="72369at2759"/>
<feature type="domain" description="LRRNT" evidence="13">
    <location>
        <begin position="20"/>
        <end position="56"/>
    </location>
</feature>
<dbReference type="PANTHER" id="PTHR22650:SF6">
    <property type="entry name" value="PLATELET GLYCOPROTEIN IX"/>
    <property type="match status" value="1"/>
</dbReference>
<dbReference type="Pfam" id="PF13855">
    <property type="entry name" value="LRR_8"/>
    <property type="match status" value="1"/>
</dbReference>
<evidence type="ECO:0000256" key="10">
    <source>
        <dbReference type="ARBA" id="ARBA00023157"/>
    </source>
</evidence>
<keyword evidence="6" id="KW-0130">Cell adhesion</keyword>
<evidence type="ECO:0000313" key="15">
    <source>
        <dbReference type="Proteomes" id="UP000515159"/>
    </source>
</evidence>
<keyword evidence="4" id="KW-0356">Hemostasis</keyword>
<feature type="transmembrane region" description="Helical" evidence="11">
    <location>
        <begin position="148"/>
        <end position="166"/>
    </location>
</feature>
<evidence type="ECO:0000256" key="3">
    <source>
        <dbReference type="ARBA" id="ARBA00022692"/>
    </source>
</evidence>
<keyword evidence="8" id="KW-0094">Blood coagulation</keyword>
<proteinExistence type="predicted"/>
<evidence type="ECO:0000256" key="1">
    <source>
        <dbReference type="ARBA" id="ARBA00004479"/>
    </source>
</evidence>
<keyword evidence="7 11" id="KW-1133">Transmembrane helix</keyword>
<reference evidence="16" key="1">
    <citation type="submission" date="2025-08" db="UniProtKB">
        <authorList>
            <consortium name="RefSeq"/>
        </authorList>
    </citation>
    <scope>IDENTIFICATION</scope>
</reference>
<evidence type="ECO:0000256" key="8">
    <source>
        <dbReference type="ARBA" id="ARBA00023084"/>
    </source>
</evidence>
<comment type="subcellular location">
    <subcellularLocation>
        <location evidence="1">Membrane</location>
        <topology evidence="1">Single-pass type I membrane protein</topology>
    </subcellularLocation>
</comment>
<dbReference type="RefSeq" id="XP_033782514.1">
    <property type="nucleotide sequence ID" value="XM_033926623.1"/>
</dbReference>
<name>A0A6P8PEZ3_GEOSA</name>
<dbReference type="InterPro" id="IPR052313">
    <property type="entry name" value="GPIb-IX-V_Complex"/>
</dbReference>
<dbReference type="KEGG" id="gsh:117351392"/>
<keyword evidence="10" id="KW-1015">Disulfide bond</keyword>
<feature type="chain" id="PRO_5028126083" evidence="12">
    <location>
        <begin position="19"/>
        <end position="203"/>
    </location>
</feature>
<accession>A0A6P8PEZ3</accession>
<dbReference type="SMART" id="SM00013">
    <property type="entry name" value="LRRNT"/>
    <property type="match status" value="1"/>
</dbReference>
<evidence type="ECO:0000256" key="12">
    <source>
        <dbReference type="SAM" id="SignalP"/>
    </source>
</evidence>
<feature type="domain" description="LRRCT" evidence="14">
    <location>
        <begin position="86"/>
        <end position="138"/>
    </location>
</feature>
<dbReference type="GO" id="GO:0016020">
    <property type="term" value="C:membrane"/>
    <property type="evidence" value="ECO:0007669"/>
    <property type="project" value="UniProtKB-SubCell"/>
</dbReference>
<evidence type="ECO:0000256" key="4">
    <source>
        <dbReference type="ARBA" id="ARBA00022696"/>
    </source>
</evidence>
<dbReference type="SMART" id="SM00082">
    <property type="entry name" value="LRRCT"/>
    <property type="match status" value="1"/>
</dbReference>
<dbReference type="FunCoup" id="A0A6P8PEZ3">
    <property type="interactions" value="284"/>
</dbReference>